<dbReference type="GO" id="GO:0005549">
    <property type="term" value="F:odorant binding"/>
    <property type="evidence" value="ECO:0007669"/>
    <property type="project" value="InterPro"/>
</dbReference>
<keyword evidence="4" id="KW-0732">Signal</keyword>
<dbReference type="AlphaFoldDB" id="A0A6P8WRQ7"/>
<keyword evidence="3" id="KW-0964">Secreted</keyword>
<accession>A0A6P8WRQ7</accession>
<dbReference type="PANTHER" id="PTHR21066:SF15">
    <property type="entry name" value="GH25962P-RELATED"/>
    <property type="match status" value="1"/>
</dbReference>
<organism evidence="5 6">
    <name type="scientific">Drosophila albomicans</name>
    <name type="common">Fruit fly</name>
    <dbReference type="NCBI Taxonomy" id="7291"/>
    <lineage>
        <taxon>Eukaryota</taxon>
        <taxon>Metazoa</taxon>
        <taxon>Ecdysozoa</taxon>
        <taxon>Arthropoda</taxon>
        <taxon>Hexapoda</taxon>
        <taxon>Insecta</taxon>
        <taxon>Pterygota</taxon>
        <taxon>Neoptera</taxon>
        <taxon>Endopterygota</taxon>
        <taxon>Diptera</taxon>
        <taxon>Brachycera</taxon>
        <taxon>Muscomorpha</taxon>
        <taxon>Ephydroidea</taxon>
        <taxon>Drosophilidae</taxon>
        <taxon>Drosophila</taxon>
    </lineage>
</organism>
<dbReference type="PANTHER" id="PTHR21066">
    <property type="entry name" value="ODORANT-BINDING PROTEIN 59A-RELATED"/>
    <property type="match status" value="1"/>
</dbReference>
<reference evidence="6" key="1">
    <citation type="submission" date="2025-08" db="UniProtKB">
        <authorList>
            <consortium name="RefSeq"/>
        </authorList>
    </citation>
    <scope>IDENTIFICATION</scope>
    <source>
        <strain evidence="6">15112-1751.03</strain>
        <tissue evidence="6">Whole Adult</tissue>
    </source>
</reference>
<sequence>MDHRNYKLIVLLLALIAAALSEVLGEDSSEVVEPVESLTEELCSKKRNGCCSDFFMGDNPNMLKCMAIHSAKMPDADDEDVGKLMKFMSCFVECFYKKSKFIGKGDTLNMKMVKLEAETLYGERPKEKEYFVKSYEHCRTHVQTEFNLMKNTPGTKALLKNTCRPFFMYLHMCVMEYHQKYECPYFRWKPDMLSGKDASCKEARAKCYAIDGIKPPLMDML</sequence>
<evidence type="ECO:0000256" key="2">
    <source>
        <dbReference type="ARBA" id="ARBA00008098"/>
    </source>
</evidence>
<gene>
    <name evidence="6" type="primary">LOC117566585</name>
</gene>
<keyword evidence="5" id="KW-1185">Reference proteome</keyword>
<feature type="chain" id="PRO_5027799488" evidence="4">
    <location>
        <begin position="26"/>
        <end position="221"/>
    </location>
</feature>
<comment type="similarity">
    <text evidence="2">Belongs to the PBP/GOBP family.</text>
</comment>
<dbReference type="InterPro" id="IPR052295">
    <property type="entry name" value="Odorant-binding_protein"/>
</dbReference>
<evidence type="ECO:0000313" key="5">
    <source>
        <dbReference type="Proteomes" id="UP000515160"/>
    </source>
</evidence>
<dbReference type="Proteomes" id="UP000515160">
    <property type="component" value="Chromosome 3"/>
</dbReference>
<protein>
    <submittedName>
        <fullName evidence="6">Uncharacterized protein LOC117566585</fullName>
    </submittedName>
</protein>
<dbReference type="InterPro" id="IPR036728">
    <property type="entry name" value="PBP_GOBP_sf"/>
</dbReference>
<name>A0A6P8WRQ7_DROAB</name>
<proteinExistence type="inferred from homology"/>
<evidence type="ECO:0000256" key="1">
    <source>
        <dbReference type="ARBA" id="ARBA00004613"/>
    </source>
</evidence>
<dbReference type="SUPFAM" id="SSF47565">
    <property type="entry name" value="Insect pheromone/odorant-binding proteins"/>
    <property type="match status" value="1"/>
</dbReference>
<evidence type="ECO:0000256" key="3">
    <source>
        <dbReference type="ARBA" id="ARBA00022525"/>
    </source>
</evidence>
<evidence type="ECO:0000256" key="4">
    <source>
        <dbReference type="SAM" id="SignalP"/>
    </source>
</evidence>
<dbReference type="Gene3D" id="1.10.238.270">
    <property type="match status" value="1"/>
</dbReference>
<evidence type="ECO:0000313" key="6">
    <source>
        <dbReference type="RefSeq" id="XP_034102018.1"/>
    </source>
</evidence>
<feature type="signal peptide" evidence="4">
    <location>
        <begin position="1"/>
        <end position="25"/>
    </location>
</feature>
<dbReference type="RefSeq" id="XP_034102018.1">
    <property type="nucleotide sequence ID" value="XM_034246127.1"/>
</dbReference>
<dbReference type="OrthoDB" id="8014995at2759"/>
<comment type="subcellular location">
    <subcellularLocation>
        <location evidence="1">Secreted</location>
    </subcellularLocation>
</comment>
<dbReference type="GO" id="GO:0005576">
    <property type="term" value="C:extracellular region"/>
    <property type="evidence" value="ECO:0007669"/>
    <property type="project" value="UniProtKB-SubCell"/>
</dbReference>
<dbReference type="GeneID" id="117566585"/>